<evidence type="ECO:0000313" key="3">
    <source>
        <dbReference type="EMBL" id="AAH89916.1"/>
    </source>
</evidence>
<dbReference type="SMART" id="SM00293">
    <property type="entry name" value="PWWP"/>
    <property type="match status" value="1"/>
</dbReference>
<dbReference type="SUPFAM" id="SSF63748">
    <property type="entry name" value="Tudor/PWWP/MBT"/>
    <property type="match status" value="1"/>
</dbReference>
<dbReference type="InterPro" id="IPR054724">
    <property type="entry name" value="DNM3A_N"/>
</dbReference>
<protein>
    <submittedName>
        <fullName evidence="3">Dnmt3a protein</fullName>
    </submittedName>
</protein>
<evidence type="ECO:0000259" key="2">
    <source>
        <dbReference type="PROSITE" id="PS50812"/>
    </source>
</evidence>
<evidence type="ECO:0000313" key="4">
    <source>
        <dbReference type="RGD" id="1303336"/>
    </source>
</evidence>
<feature type="compositionally biased region" description="Basic and acidic residues" evidence="1">
    <location>
        <begin position="46"/>
        <end position="56"/>
    </location>
</feature>
<dbReference type="InterPro" id="IPR000313">
    <property type="entry name" value="PWWP_dom"/>
</dbReference>
<feature type="compositionally biased region" description="Polar residues" evidence="1">
    <location>
        <begin position="1"/>
        <end position="13"/>
    </location>
</feature>
<sequence>MNAVEESQASGESQKVEEASPPAVQQPTDPASPTVATTPEPVGADAGDKNATKAADDEPEYEVSSLFSSSLDQLSPGLPAITGCFQNISSWIGFVTCFHGPLPSLRFPGLGSSSGRFQGGWHLGLLCIDFCSLGLQDGRGFGIGELVWGKLRGFSWWPGRIVSWWMTGRSRAAEGTRWVMWFGDGKFSVVSRAWWLGGRGRELGVLVLWPGFCWVPSGIQAVKMHSACPPFSGRSHN</sequence>
<proteinExistence type="evidence at transcript level"/>
<dbReference type="EMBL" id="BC089916">
    <property type="protein sequence ID" value="AAH89916.1"/>
    <property type="molecule type" value="mRNA"/>
</dbReference>
<dbReference type="AlphaFoldDB" id="Q5FVL1"/>
<feature type="region of interest" description="Disordered" evidence="1">
    <location>
        <begin position="1"/>
        <end position="58"/>
    </location>
</feature>
<feature type="compositionally biased region" description="Polar residues" evidence="1">
    <location>
        <begin position="23"/>
        <end position="37"/>
    </location>
</feature>
<gene>
    <name evidence="3 4" type="primary">Dnmt3a</name>
</gene>
<organism evidence="3">
    <name type="scientific">Rattus norvegicus</name>
    <name type="common">Rat</name>
    <dbReference type="NCBI Taxonomy" id="10116"/>
    <lineage>
        <taxon>Eukaryota</taxon>
        <taxon>Metazoa</taxon>
        <taxon>Chordata</taxon>
        <taxon>Craniata</taxon>
        <taxon>Vertebrata</taxon>
        <taxon>Euteleostomi</taxon>
        <taxon>Mammalia</taxon>
        <taxon>Eutheria</taxon>
        <taxon>Euarchontoglires</taxon>
        <taxon>Glires</taxon>
        <taxon>Rodentia</taxon>
        <taxon>Myomorpha</taxon>
        <taxon>Muroidea</taxon>
        <taxon>Muridae</taxon>
        <taxon>Murinae</taxon>
        <taxon>Rattus</taxon>
    </lineage>
</organism>
<evidence type="ECO:0000256" key="1">
    <source>
        <dbReference type="SAM" id="MobiDB-lite"/>
    </source>
</evidence>
<dbReference type="Pfam" id="PF22855">
    <property type="entry name" value="DNM3A_N"/>
    <property type="match status" value="1"/>
</dbReference>
<reference evidence="3" key="1">
    <citation type="journal article" date="2004" name="Genome Res.">
        <title>The status, quality, and expansion of the NIH full-length cDNA project: the Mammalian Gene Collection (MGC).</title>
        <authorList>
            <consortium name="The MGC Project Team"/>
            <person name="Gerhard D.S."/>
            <person name="Wagner L."/>
            <person name="Feingold E.A."/>
            <person name="Shenmen C.M."/>
            <person name="Grouse L.H."/>
            <person name="Schuler G."/>
            <person name="Klein S.L."/>
            <person name="Old S."/>
            <person name="Rasooly R."/>
            <person name="Good P."/>
            <person name="Guyer M."/>
            <person name="Peck A.M."/>
            <person name="Derge J.G."/>
            <person name="Lipman D."/>
            <person name="Collins F.S."/>
            <person name="Jang W."/>
            <person name="Sherry S."/>
            <person name="Feolo M."/>
            <person name="Misquitta L."/>
            <person name="Lee E."/>
            <person name="Rotmistrovsky K."/>
            <person name="Greenhut S.F."/>
            <person name="Schaefer C.F."/>
            <person name="Buetow K."/>
            <person name="Bonner T.I."/>
            <person name="Haussler D."/>
            <person name="Kent J."/>
            <person name="Kiekhaus M."/>
            <person name="Furey T."/>
            <person name="Brent M."/>
            <person name="Prange C."/>
            <person name="Schreiber K."/>
            <person name="Shapiro N."/>
            <person name="Bhat N.K."/>
            <person name="Hopkins R.F."/>
            <person name="Hsie F."/>
            <person name="Driscoll T."/>
            <person name="Soares M.B."/>
            <person name="Casavant T.L."/>
            <person name="Scheetz T.E."/>
            <person name="Brown-stein M.J."/>
            <person name="Usdin T.B."/>
            <person name="Toshiyuki S."/>
            <person name="Carninci P."/>
            <person name="Piao Y."/>
            <person name="Dudekula D.B."/>
            <person name="Ko M.S."/>
            <person name="Kawakami K."/>
            <person name="Suzuki Y."/>
            <person name="Sugano S."/>
            <person name="Gruber C.E."/>
            <person name="Smith M.R."/>
            <person name="Simmons B."/>
            <person name="Moore T."/>
            <person name="Waterman R."/>
            <person name="Johnson S.L."/>
            <person name="Ruan Y."/>
            <person name="Wei C.L."/>
            <person name="Mathavan S."/>
            <person name="Gunaratne P.H."/>
            <person name="Wu J."/>
            <person name="Garcia A.M."/>
            <person name="Hulyk S.W."/>
            <person name="Fuh E."/>
            <person name="Yuan Y."/>
            <person name="Sneed A."/>
            <person name="Kowis C."/>
            <person name="Hodgson A."/>
            <person name="Muzny D.M."/>
            <person name="McPherson J."/>
            <person name="Gibbs R.A."/>
            <person name="Fahey J."/>
            <person name="Helton E."/>
            <person name="Ketteman M."/>
            <person name="Madan A."/>
            <person name="Rodrigues S."/>
            <person name="Sanchez A."/>
            <person name="Whiting M."/>
            <person name="Madari A."/>
            <person name="Young A.C."/>
            <person name="Wetherby K.D."/>
            <person name="Granite S.J."/>
            <person name="Kwong P.N."/>
            <person name="Brinkley C.P."/>
            <person name="Pearson R.L."/>
            <person name="Bouffard G.G."/>
            <person name="Blakesly R.W."/>
            <person name="Green E.D."/>
            <person name="Dickson M.C."/>
            <person name="Rodriguez A.C."/>
            <person name="Grimwood J."/>
            <person name="Schmutz J."/>
            <person name="Myers R.M."/>
            <person name="Butterfield Y.S."/>
            <person name="Griffith M."/>
            <person name="Griffith O.L."/>
            <person name="Krzywinski M.I."/>
            <person name="Liao N."/>
            <person name="Morin R."/>
            <person name="Morrin R."/>
            <person name="Palmquist D."/>
            <person name="Petrescu A.S."/>
            <person name="Skalska U."/>
            <person name="Smailus D.E."/>
            <person name="Stott J.M."/>
            <person name="Schnerch A."/>
            <person name="Schein J.E."/>
            <person name="Jones S.J."/>
            <person name="Holt R.A."/>
            <person name="Baross A."/>
            <person name="Marra M.A."/>
            <person name="Clifton S."/>
            <person name="Makowski K.A."/>
            <person name="Bosak S."/>
            <person name="Malek J."/>
        </authorList>
    </citation>
    <scope>NUCLEOTIDE SEQUENCE [LARGE SCALE MRNA]</scope>
    <source>
        <tissue evidence="3">Ovary</tissue>
    </source>
</reference>
<feature type="domain" description="PWWP" evidence="2">
    <location>
        <begin position="143"/>
        <end position="194"/>
    </location>
</feature>
<dbReference type="Gene3D" id="2.30.30.140">
    <property type="match status" value="1"/>
</dbReference>
<accession>Q5FVL1</accession>
<name>Q5FVL1_RAT</name>
<dbReference type="RGD" id="1303336">
    <property type="gene designation" value="Dnmt3a"/>
</dbReference>
<dbReference type="PROSITE" id="PS50812">
    <property type="entry name" value="PWWP"/>
    <property type="match status" value="1"/>
</dbReference>
<dbReference type="Pfam" id="PF00855">
    <property type="entry name" value="PWWP"/>
    <property type="match status" value="1"/>
</dbReference>